<proteinExistence type="predicted"/>
<evidence type="ECO:0000313" key="3">
    <source>
        <dbReference type="EMBL" id="MXQ12670.1"/>
    </source>
</evidence>
<dbReference type="OrthoDB" id="9784724at2"/>
<reference evidence="3 4" key="1">
    <citation type="submission" date="2019-12" db="EMBL/GenBank/DDBJ databases">
        <authorList>
            <person name="Yuan C.-G."/>
        </authorList>
    </citation>
    <scope>NUCLEOTIDE SEQUENCE [LARGE SCALE GENOMIC DNA]</scope>
    <source>
        <strain evidence="3 4">KCTC 23863</strain>
    </source>
</reference>
<dbReference type="Gene3D" id="1.10.150.130">
    <property type="match status" value="1"/>
</dbReference>
<dbReference type="Proteomes" id="UP000436483">
    <property type="component" value="Unassembled WGS sequence"/>
</dbReference>
<name>A0A7X3MTG6_9HYPH</name>
<sequence>MAIQTGKATGRKPSTHESDRQTIENLITYLDHDDPHRVRREDVLGFKNHRLASINSRTGKLVAAKTVKDFDLVALKAVLGWARKSNLTSCNPAEGVTLDLGKPQRLRWPDLTDAEAEAILRHALHAQRGRERPKT</sequence>
<dbReference type="AlphaFoldDB" id="A0A7X3MTG6"/>
<evidence type="ECO:0000256" key="1">
    <source>
        <dbReference type="ARBA" id="ARBA00023125"/>
    </source>
</evidence>
<keyword evidence="1" id="KW-0238">DNA-binding</keyword>
<keyword evidence="4" id="KW-1185">Reference proteome</keyword>
<dbReference type="InterPro" id="IPR010998">
    <property type="entry name" value="Integrase_recombinase_N"/>
</dbReference>
<reference evidence="3 4" key="2">
    <citation type="submission" date="2020-01" db="EMBL/GenBank/DDBJ databases">
        <title>Microvirga sp. nov., an arsenate reduction bacterium isolated from Tibet hotspring sediments.</title>
        <authorList>
            <person name="Xian W.-D."/>
            <person name="Li W.-J."/>
        </authorList>
    </citation>
    <scope>NUCLEOTIDE SEQUENCE [LARGE SCALE GENOMIC DNA]</scope>
    <source>
        <strain evidence="3 4">KCTC 23863</strain>
    </source>
</reference>
<evidence type="ECO:0000256" key="2">
    <source>
        <dbReference type="SAM" id="MobiDB-lite"/>
    </source>
</evidence>
<dbReference type="RefSeq" id="WP_160885255.1">
    <property type="nucleotide sequence ID" value="NZ_WURB01000009.1"/>
</dbReference>
<gene>
    <name evidence="3" type="ORF">GR328_14635</name>
</gene>
<comment type="caution">
    <text evidence="3">The sequence shown here is derived from an EMBL/GenBank/DDBJ whole genome shotgun (WGS) entry which is preliminary data.</text>
</comment>
<evidence type="ECO:0000313" key="4">
    <source>
        <dbReference type="Proteomes" id="UP000436483"/>
    </source>
</evidence>
<organism evidence="3 4">
    <name type="scientific">Microvirga makkahensis</name>
    <dbReference type="NCBI Taxonomy" id="1128670"/>
    <lineage>
        <taxon>Bacteria</taxon>
        <taxon>Pseudomonadati</taxon>
        <taxon>Pseudomonadota</taxon>
        <taxon>Alphaproteobacteria</taxon>
        <taxon>Hyphomicrobiales</taxon>
        <taxon>Methylobacteriaceae</taxon>
        <taxon>Microvirga</taxon>
    </lineage>
</organism>
<dbReference type="EMBL" id="WURB01000009">
    <property type="protein sequence ID" value="MXQ12670.1"/>
    <property type="molecule type" value="Genomic_DNA"/>
</dbReference>
<accession>A0A7X3MTG6</accession>
<protein>
    <submittedName>
        <fullName evidence="3">Uncharacterized protein</fullName>
    </submittedName>
</protein>
<dbReference type="InterPro" id="IPR011010">
    <property type="entry name" value="DNA_brk_join_enz"/>
</dbReference>
<dbReference type="GO" id="GO:0003677">
    <property type="term" value="F:DNA binding"/>
    <property type="evidence" value="ECO:0007669"/>
    <property type="project" value="UniProtKB-KW"/>
</dbReference>
<feature type="region of interest" description="Disordered" evidence="2">
    <location>
        <begin position="1"/>
        <end position="20"/>
    </location>
</feature>
<dbReference type="SUPFAM" id="SSF56349">
    <property type="entry name" value="DNA breaking-rejoining enzymes"/>
    <property type="match status" value="1"/>
</dbReference>